<organism evidence="6 7">
    <name type="scientific">Caenorhabditis auriculariae</name>
    <dbReference type="NCBI Taxonomy" id="2777116"/>
    <lineage>
        <taxon>Eukaryota</taxon>
        <taxon>Metazoa</taxon>
        <taxon>Ecdysozoa</taxon>
        <taxon>Nematoda</taxon>
        <taxon>Chromadorea</taxon>
        <taxon>Rhabditida</taxon>
        <taxon>Rhabditina</taxon>
        <taxon>Rhabditomorpha</taxon>
        <taxon>Rhabditoidea</taxon>
        <taxon>Rhabditidae</taxon>
        <taxon>Peloderinae</taxon>
        <taxon>Caenorhabditis</taxon>
    </lineage>
</organism>
<keyword evidence="7" id="KW-1185">Reference proteome</keyword>
<dbReference type="GO" id="GO:0008270">
    <property type="term" value="F:zinc ion binding"/>
    <property type="evidence" value="ECO:0007669"/>
    <property type="project" value="UniProtKB-KW"/>
</dbReference>
<feature type="domain" description="A20-type" evidence="5">
    <location>
        <begin position="98"/>
        <end position="132"/>
    </location>
</feature>
<evidence type="ECO:0000313" key="6">
    <source>
        <dbReference type="EMBL" id="CAD6200064.1"/>
    </source>
</evidence>
<evidence type="ECO:0000259" key="5">
    <source>
        <dbReference type="PROSITE" id="PS51036"/>
    </source>
</evidence>
<evidence type="ECO:0000256" key="4">
    <source>
        <dbReference type="SAM" id="MobiDB-lite"/>
    </source>
</evidence>
<dbReference type="GO" id="GO:0003677">
    <property type="term" value="F:DNA binding"/>
    <property type="evidence" value="ECO:0007669"/>
    <property type="project" value="InterPro"/>
</dbReference>
<keyword evidence="1" id="KW-0479">Metal-binding</keyword>
<evidence type="ECO:0000256" key="1">
    <source>
        <dbReference type="ARBA" id="ARBA00022723"/>
    </source>
</evidence>
<accession>A0A8S1HVG7</accession>
<dbReference type="Proteomes" id="UP000835052">
    <property type="component" value="Unassembled WGS sequence"/>
</dbReference>
<keyword evidence="3" id="KW-0862">Zinc</keyword>
<evidence type="ECO:0000313" key="7">
    <source>
        <dbReference type="Proteomes" id="UP000835052"/>
    </source>
</evidence>
<proteinExistence type="predicted"/>
<evidence type="ECO:0000256" key="2">
    <source>
        <dbReference type="ARBA" id="ARBA00022771"/>
    </source>
</evidence>
<dbReference type="SUPFAM" id="SSF57716">
    <property type="entry name" value="Glucocorticoid receptor-like (DNA-binding domain)"/>
    <property type="match status" value="1"/>
</dbReference>
<comment type="caution">
    <text evidence="6">The sequence shown here is derived from an EMBL/GenBank/DDBJ whole genome shotgun (WGS) entry which is preliminary data.</text>
</comment>
<dbReference type="AlphaFoldDB" id="A0A8S1HVG7"/>
<evidence type="ECO:0000256" key="3">
    <source>
        <dbReference type="ARBA" id="ARBA00022833"/>
    </source>
</evidence>
<dbReference type="SMART" id="SM00259">
    <property type="entry name" value="ZnF_A20"/>
    <property type="match status" value="1"/>
</dbReference>
<dbReference type="EMBL" id="CAJGYM010000231">
    <property type="protein sequence ID" value="CAD6200064.1"/>
    <property type="molecule type" value="Genomic_DNA"/>
</dbReference>
<dbReference type="PROSITE" id="PS51036">
    <property type="entry name" value="ZF_A20"/>
    <property type="match status" value="1"/>
</dbReference>
<dbReference type="Gene3D" id="1.20.5.4770">
    <property type="match status" value="1"/>
</dbReference>
<reference evidence="6" key="1">
    <citation type="submission" date="2020-10" db="EMBL/GenBank/DDBJ databases">
        <authorList>
            <person name="Kikuchi T."/>
        </authorList>
    </citation>
    <scope>NUCLEOTIDE SEQUENCE</scope>
    <source>
        <strain evidence="6">NKZ352</strain>
    </source>
</reference>
<protein>
    <recommendedName>
        <fullName evidence="5">A20-type domain-containing protein</fullName>
    </recommendedName>
</protein>
<dbReference type="InterPro" id="IPR002653">
    <property type="entry name" value="Znf_A20"/>
</dbReference>
<sequence length="177" mass="20612">MTSLLSSNLVRKRPPNYQRPEWDGMLGAERHAPYLEMNAPEATPPPVVVPLALLPFSVFFPSSFRPFPEKLECEVFPRIMPSKRADDDESKRIKVQIREKDLLCVNGCGFYGTPQWENRCSKCWRAHQVVVKRDQDFARNRTLLSFDQFQERRKTTLENRMSIKRLYGSTSSLLAFE</sequence>
<feature type="region of interest" description="Disordered" evidence="4">
    <location>
        <begin position="1"/>
        <end position="22"/>
    </location>
</feature>
<name>A0A8S1HVG7_9PELO</name>
<keyword evidence="2" id="KW-0863">Zinc-finger</keyword>
<dbReference type="Pfam" id="PF01754">
    <property type="entry name" value="zf-A20"/>
    <property type="match status" value="1"/>
</dbReference>
<dbReference type="OrthoDB" id="300289at2759"/>
<gene>
    <name evidence="6" type="ORF">CAUJ_LOCUS15963</name>
</gene>